<evidence type="ECO:0000313" key="2">
    <source>
        <dbReference type="EMBL" id="KAI1694515.1"/>
    </source>
</evidence>
<reference evidence="2" key="1">
    <citation type="submission" date="2022-01" db="EMBL/GenBank/DDBJ databases">
        <title>Genome Sequence Resource for Two Populations of Ditylenchus destructor, the Migratory Endoparasitic Phytonematode.</title>
        <authorList>
            <person name="Zhang H."/>
            <person name="Lin R."/>
            <person name="Xie B."/>
        </authorList>
    </citation>
    <scope>NUCLEOTIDE SEQUENCE</scope>
    <source>
        <strain evidence="2">BazhouSP</strain>
    </source>
</reference>
<proteinExistence type="predicted"/>
<gene>
    <name evidence="2" type="ORF">DdX_20075</name>
</gene>
<keyword evidence="1" id="KW-0732">Signal</keyword>
<dbReference type="Proteomes" id="UP001201812">
    <property type="component" value="Unassembled WGS sequence"/>
</dbReference>
<sequence length="104" mass="11464">MIVYLCLLAISLCVVSSAPDTIGAQKKTKVNAKKGTDVKPFFFGKFVEKSYLLENVLAAFPGAKKITVHTQTRYTYVKEDTVVTKETPGIKFFEVDEIQGITVG</sequence>
<accession>A0AAD4QWJ5</accession>
<keyword evidence="3" id="KW-1185">Reference proteome</keyword>
<feature type="chain" id="PRO_5041917375" evidence="1">
    <location>
        <begin position="18"/>
        <end position="104"/>
    </location>
</feature>
<organism evidence="2 3">
    <name type="scientific">Ditylenchus destructor</name>
    <dbReference type="NCBI Taxonomy" id="166010"/>
    <lineage>
        <taxon>Eukaryota</taxon>
        <taxon>Metazoa</taxon>
        <taxon>Ecdysozoa</taxon>
        <taxon>Nematoda</taxon>
        <taxon>Chromadorea</taxon>
        <taxon>Rhabditida</taxon>
        <taxon>Tylenchina</taxon>
        <taxon>Tylenchomorpha</taxon>
        <taxon>Sphaerularioidea</taxon>
        <taxon>Anguinidae</taxon>
        <taxon>Anguininae</taxon>
        <taxon>Ditylenchus</taxon>
    </lineage>
</organism>
<dbReference type="AlphaFoldDB" id="A0AAD4QWJ5"/>
<comment type="caution">
    <text evidence="2">The sequence shown here is derived from an EMBL/GenBank/DDBJ whole genome shotgun (WGS) entry which is preliminary data.</text>
</comment>
<feature type="signal peptide" evidence="1">
    <location>
        <begin position="1"/>
        <end position="17"/>
    </location>
</feature>
<dbReference type="EMBL" id="JAKKPZ010000501">
    <property type="protein sequence ID" value="KAI1694515.1"/>
    <property type="molecule type" value="Genomic_DNA"/>
</dbReference>
<evidence type="ECO:0000256" key="1">
    <source>
        <dbReference type="SAM" id="SignalP"/>
    </source>
</evidence>
<name>A0AAD4QWJ5_9BILA</name>
<protein>
    <submittedName>
        <fullName evidence="2">Uncharacterized protein</fullName>
    </submittedName>
</protein>
<evidence type="ECO:0000313" key="3">
    <source>
        <dbReference type="Proteomes" id="UP001201812"/>
    </source>
</evidence>